<feature type="transmembrane region" description="Helical" evidence="1">
    <location>
        <begin position="385"/>
        <end position="404"/>
    </location>
</feature>
<gene>
    <name evidence="2" type="ORF">BN381_10247</name>
</gene>
<organism evidence="2 3">
    <name type="scientific">Candidatus Neomicrothrix parvicella RN1</name>
    <dbReference type="NCBI Taxonomy" id="1229780"/>
    <lineage>
        <taxon>Bacteria</taxon>
        <taxon>Bacillati</taxon>
        <taxon>Actinomycetota</taxon>
        <taxon>Acidimicrobiia</taxon>
        <taxon>Acidimicrobiales</taxon>
        <taxon>Microthrixaceae</taxon>
        <taxon>Candidatus Neomicrothrix</taxon>
    </lineage>
</organism>
<dbReference type="EMBL" id="CANL01000001">
    <property type="protein sequence ID" value="CCM62016.1"/>
    <property type="molecule type" value="Genomic_DNA"/>
</dbReference>
<proteinExistence type="predicted"/>
<name>R4YYI0_9ACTN</name>
<dbReference type="STRING" id="1229780.BN381_10247"/>
<dbReference type="HOGENOM" id="CLU_441255_0_0_11"/>
<feature type="transmembrane region" description="Helical" evidence="1">
    <location>
        <begin position="278"/>
        <end position="298"/>
    </location>
</feature>
<feature type="transmembrane region" description="Helical" evidence="1">
    <location>
        <begin position="218"/>
        <end position="237"/>
    </location>
</feature>
<feature type="transmembrane region" description="Helical" evidence="1">
    <location>
        <begin position="82"/>
        <end position="104"/>
    </location>
</feature>
<feature type="transmembrane region" description="Helical" evidence="1">
    <location>
        <begin position="164"/>
        <end position="182"/>
    </location>
</feature>
<evidence type="ECO:0000313" key="2">
    <source>
        <dbReference type="EMBL" id="CCM62016.1"/>
    </source>
</evidence>
<comment type="caution">
    <text evidence="2">The sequence shown here is derived from an EMBL/GenBank/DDBJ whole genome shotgun (WGS) entry which is preliminary data.</text>
</comment>
<evidence type="ECO:0000256" key="1">
    <source>
        <dbReference type="SAM" id="Phobius"/>
    </source>
</evidence>
<dbReference type="AlphaFoldDB" id="R4YYI0"/>
<feature type="transmembrane region" description="Helical" evidence="1">
    <location>
        <begin position="342"/>
        <end position="360"/>
    </location>
</feature>
<protein>
    <submittedName>
        <fullName evidence="2">Uncharacterized protein</fullName>
    </submittedName>
</protein>
<feature type="transmembrane region" description="Helical" evidence="1">
    <location>
        <begin position="305"/>
        <end position="322"/>
    </location>
</feature>
<feature type="transmembrane region" description="Helical" evidence="1">
    <location>
        <begin position="188"/>
        <end position="211"/>
    </location>
</feature>
<keyword evidence="1" id="KW-0812">Transmembrane</keyword>
<keyword evidence="1" id="KW-0472">Membrane</keyword>
<evidence type="ECO:0000313" key="3">
    <source>
        <dbReference type="Proteomes" id="UP000018291"/>
    </source>
</evidence>
<sequence>MSAAPGRDAARRRLGDLGLVAVLISPALWVVTQSWFYYDDFYHLQVVDRSPFGWDALTRNIFGHVMPGLVVAFEAVSLAGTASWLVAAFLMIGGFAACLALTVAVGRRLGLARPIPELAAVAVAVNGSWPSTLSWFSASINVLGSTLGSLGAVWFLLASIRRPGWPAAVGVGASVALALSAFEASVLTVPLLVAIVAFVALAQGGSVGSALRRQWRVGVALGAVLGGAAVVWIAAGLSGSDGGVALPTAAWVGVRGVLDGAVPAQVGIRPPEAGWSGAGWLLVAASVLVLAGATWWWARRVGRHWWVLAGPVLAVGLLRGTALGASRFDELGWQISTVNRQVAIGAWMVPVIAMVGLAWGRSGSGATPVEGTPNLRDLATARGRLVALSAIAIGLMLASIPAAWAEGPAFRSREYRDRFVSSLNRQATSNRGDVTVADTTVPHVVIGPQFGSGTHLSVTLGLAGVTASWNQPGVDLLLADDTGRLGPATWGRYTSGDLSNIFVSTGSGTVEASPGGGTCVRAGPDGTLAWIPLNRRLTPAEWTLRLDLVDAVDPAPRLAVAGVEAPRYIADEVIDRWPDGEVLITGEPFTADRVGLALAPGSSVCLRSLHLELAEATDG</sequence>
<dbReference type="Proteomes" id="UP000018291">
    <property type="component" value="Unassembled WGS sequence"/>
</dbReference>
<keyword evidence="3" id="KW-1185">Reference proteome</keyword>
<reference evidence="2 3" key="1">
    <citation type="journal article" date="2013" name="ISME J.">
        <title>Metabolic model for the filamentous 'Candidatus Microthrix parvicella' based on genomic and metagenomic analyses.</title>
        <authorList>
            <person name="Jon McIlroy S."/>
            <person name="Kristiansen R."/>
            <person name="Albertsen M."/>
            <person name="Michael Karst S."/>
            <person name="Rossetti S."/>
            <person name="Lund Nielsen J."/>
            <person name="Tandoi V."/>
            <person name="James Seviour R."/>
            <person name="Nielsen P.H."/>
        </authorList>
    </citation>
    <scope>NUCLEOTIDE SEQUENCE [LARGE SCALE GENOMIC DNA]</scope>
    <source>
        <strain evidence="2 3">RN1</strain>
    </source>
</reference>
<feature type="transmembrane region" description="Helical" evidence="1">
    <location>
        <begin position="135"/>
        <end position="157"/>
    </location>
</feature>
<feature type="transmembrane region" description="Helical" evidence="1">
    <location>
        <begin position="17"/>
        <end position="38"/>
    </location>
</feature>
<dbReference type="RefSeq" id="WP_012223006.1">
    <property type="nucleotide sequence ID" value="NZ_HG422565.1"/>
</dbReference>
<accession>R4YYI0</accession>
<keyword evidence="1" id="KW-1133">Transmembrane helix</keyword>
<dbReference type="OrthoDB" id="5126248at2"/>